<reference evidence="2 3" key="1">
    <citation type="journal article" date="2015" name="Proc. Natl. Acad. Sci. U.S.A.">
        <title>Genomic and proteomic characterization of "Candidatus Nitrosopelagicus brevis": An ammonia-oxidizing archaeon from the open ocean.</title>
        <authorList>
            <person name="Santoro A.E."/>
            <person name="Dupont C.L."/>
            <person name="Richter R.A."/>
            <person name="Craig M.T."/>
            <person name="Carini P."/>
            <person name="McIlvin M.R."/>
            <person name="Yang Y."/>
            <person name="Orsi W.D."/>
            <person name="Moran D.M."/>
            <person name="Saito M.A."/>
        </authorList>
    </citation>
    <scope>NUCLEOTIDE SEQUENCE [LARGE SCALE GENOMIC DNA]</scope>
    <source>
        <strain evidence="3">V2</strain>
    </source>
</reference>
<gene>
    <name evidence="2" type="ORF">T478_0496</name>
</gene>
<keyword evidence="1" id="KW-1133">Transmembrane helix</keyword>
<dbReference type="AlphaFoldDB" id="A0A0A7V2C4"/>
<dbReference type="EMBL" id="CP007026">
    <property type="protein sequence ID" value="AJA93199.1"/>
    <property type="molecule type" value="Genomic_DNA"/>
</dbReference>
<name>A0A0A7V2C4_9ARCH</name>
<dbReference type="HOGENOM" id="CLU_3302551_0_0_2"/>
<evidence type="ECO:0000313" key="3">
    <source>
        <dbReference type="Proteomes" id="UP000030944"/>
    </source>
</evidence>
<evidence type="ECO:0000313" key="2">
    <source>
        <dbReference type="EMBL" id="AJA93199.1"/>
    </source>
</evidence>
<accession>A0A0A7V2C4</accession>
<sequence length="39" mass="4392">MILAKCKRWSEFSVVITSHTATVSSSLISFDLLFFEPSL</sequence>
<dbReference type="KEGG" id="nbv:T478_0496"/>
<dbReference type="Proteomes" id="UP000030944">
    <property type="component" value="Chromosome"/>
</dbReference>
<organism evidence="2 3">
    <name type="scientific">Candidatus Nitrosopelagicus brevis</name>
    <dbReference type="NCBI Taxonomy" id="1410606"/>
    <lineage>
        <taxon>Archaea</taxon>
        <taxon>Nitrososphaerota</taxon>
    </lineage>
</organism>
<keyword evidence="1" id="KW-0472">Membrane</keyword>
<evidence type="ECO:0000256" key="1">
    <source>
        <dbReference type="SAM" id="Phobius"/>
    </source>
</evidence>
<keyword evidence="1" id="KW-0812">Transmembrane</keyword>
<proteinExistence type="predicted"/>
<protein>
    <submittedName>
        <fullName evidence="2">Uncharacterized protein</fullName>
    </submittedName>
</protein>
<feature type="transmembrane region" description="Helical" evidence="1">
    <location>
        <begin position="12"/>
        <end position="35"/>
    </location>
</feature>